<reference evidence="1 2" key="1">
    <citation type="submission" date="2023-04" db="EMBL/GenBank/DDBJ databases">
        <authorList>
            <person name="Hsu D."/>
        </authorList>
    </citation>
    <scope>NUCLEOTIDE SEQUENCE [LARGE SCALE GENOMIC DNA]</scope>
    <source>
        <strain evidence="1 2">MK1</strain>
    </source>
</reference>
<evidence type="ECO:0000313" key="1">
    <source>
        <dbReference type="EMBL" id="WRO21378.1"/>
    </source>
</evidence>
<dbReference type="EMBL" id="CP121694">
    <property type="protein sequence ID" value="WRO21378.1"/>
    <property type="molecule type" value="Genomic_DNA"/>
</dbReference>
<name>A0AAU0ULA6_9FIRM</name>
<evidence type="ECO:0000313" key="2">
    <source>
        <dbReference type="Proteomes" id="UP001329915"/>
    </source>
</evidence>
<dbReference type="Proteomes" id="UP001329915">
    <property type="component" value="Chromosome"/>
</dbReference>
<dbReference type="RefSeq" id="WP_366924223.1">
    <property type="nucleotide sequence ID" value="NZ_CP121694.1"/>
</dbReference>
<accession>A0AAU0ULA6</accession>
<sequence>MILDQGMRVFEKLAEEIKESEPRQRDHLVNSIISFLDITTEVLEESAELREAFARVHGKFMEYPECRSTIKQAARAYQRFGAD</sequence>
<dbReference type="KEGG" id="dbc:MFMK1_001186"/>
<keyword evidence="2" id="KW-1185">Reference proteome</keyword>
<protein>
    <submittedName>
        <fullName evidence="1">Uncharacterized protein</fullName>
    </submittedName>
</protein>
<proteinExistence type="predicted"/>
<dbReference type="AlphaFoldDB" id="A0AAU0ULA6"/>
<organism evidence="1 2">
    <name type="scientific">Metallumcola ferriviriculae</name>
    <dbReference type="NCBI Taxonomy" id="3039180"/>
    <lineage>
        <taxon>Bacteria</taxon>
        <taxon>Bacillati</taxon>
        <taxon>Bacillota</taxon>
        <taxon>Clostridia</taxon>
        <taxon>Neomoorellales</taxon>
        <taxon>Desulfitibacteraceae</taxon>
        <taxon>Metallumcola</taxon>
    </lineage>
</organism>
<gene>
    <name evidence="1" type="ORF">MFMK1_001186</name>
</gene>